<gene>
    <name evidence="8" type="ORF">T190607A01A_40377</name>
</gene>
<evidence type="ECO:0000313" key="8">
    <source>
        <dbReference type="EMBL" id="CAL2092235.1"/>
    </source>
</evidence>
<dbReference type="InterPro" id="IPR007630">
    <property type="entry name" value="RNA_pol_sigma70_r4"/>
</dbReference>
<organism evidence="8 9">
    <name type="scientific">Tenacibaculum platacis</name>
    <dbReference type="NCBI Taxonomy" id="3137852"/>
    <lineage>
        <taxon>Bacteria</taxon>
        <taxon>Pseudomonadati</taxon>
        <taxon>Bacteroidota</taxon>
        <taxon>Flavobacteriia</taxon>
        <taxon>Flavobacteriales</taxon>
        <taxon>Flavobacteriaceae</taxon>
        <taxon>Tenacibaculum</taxon>
    </lineage>
</organism>
<evidence type="ECO:0000256" key="3">
    <source>
        <dbReference type="ARBA" id="ARBA00023082"/>
    </source>
</evidence>
<evidence type="ECO:0000256" key="4">
    <source>
        <dbReference type="ARBA" id="ARBA00023125"/>
    </source>
</evidence>
<evidence type="ECO:0000256" key="1">
    <source>
        <dbReference type="ARBA" id="ARBA00010641"/>
    </source>
</evidence>
<dbReference type="Proteomes" id="UP001497416">
    <property type="component" value="Unassembled WGS sequence"/>
</dbReference>
<dbReference type="NCBIfam" id="TIGR02937">
    <property type="entry name" value="sigma70-ECF"/>
    <property type="match status" value="1"/>
</dbReference>
<keyword evidence="5" id="KW-0804">Transcription</keyword>
<dbReference type="SUPFAM" id="SSF88946">
    <property type="entry name" value="Sigma2 domain of RNA polymerase sigma factors"/>
    <property type="match status" value="1"/>
</dbReference>
<dbReference type="InterPro" id="IPR036388">
    <property type="entry name" value="WH-like_DNA-bd_sf"/>
</dbReference>
<keyword evidence="4" id="KW-0238">DNA-binding</keyword>
<keyword evidence="3" id="KW-0731">Sigma factor</keyword>
<comment type="caution">
    <text evidence="8">The sequence shown here is derived from an EMBL/GenBank/DDBJ whole genome shotgun (WGS) entry which is preliminary data.</text>
</comment>
<dbReference type="PANTHER" id="PTHR43133">
    <property type="entry name" value="RNA POLYMERASE ECF-TYPE SIGMA FACTO"/>
    <property type="match status" value="1"/>
</dbReference>
<dbReference type="PANTHER" id="PTHR43133:SF8">
    <property type="entry name" value="RNA POLYMERASE SIGMA FACTOR HI_1459-RELATED"/>
    <property type="match status" value="1"/>
</dbReference>
<dbReference type="InterPro" id="IPR013325">
    <property type="entry name" value="RNA_pol_sigma_r2"/>
</dbReference>
<dbReference type="Gene3D" id="1.10.1740.10">
    <property type="match status" value="1"/>
</dbReference>
<name>A0ABP1ETJ4_9FLAO</name>
<reference evidence="8 9" key="1">
    <citation type="submission" date="2024-05" db="EMBL/GenBank/DDBJ databases">
        <authorList>
            <person name="Duchaud E."/>
        </authorList>
    </citation>
    <scope>NUCLEOTIDE SEQUENCE [LARGE SCALE GENOMIC DNA]</scope>
    <source>
        <strain evidence="8">Ena-SAMPLE-TAB-13-05-2024-13:56:06:370-140302</strain>
    </source>
</reference>
<dbReference type="RefSeq" id="WP_348713311.1">
    <property type="nucleotide sequence ID" value="NZ_CAXIXY010000006.1"/>
</dbReference>
<sequence length="187" mass="22194">MKNKDKEIDAKLILDYQSGKSSAFIVLVKRWHVRFCKLAHFYVKDKDVAKDIAQESWTIIYNKLNDLKDPMKFKSWAISIVNRRAIDFLRTQQREQKRKTEYKAIVSNNQDETEDDREEIKRILLQEIQKLSSDHQQVLQLFYVESYSLKEIGNTIGISVGTTKSRLFHAREQLKKVILKYRKNGRI</sequence>
<dbReference type="CDD" id="cd06171">
    <property type="entry name" value="Sigma70_r4"/>
    <property type="match status" value="1"/>
</dbReference>
<dbReference type="InterPro" id="IPR014284">
    <property type="entry name" value="RNA_pol_sigma-70_dom"/>
</dbReference>
<feature type="domain" description="RNA polymerase sigma-70 region 4" evidence="7">
    <location>
        <begin position="128"/>
        <end position="176"/>
    </location>
</feature>
<evidence type="ECO:0000313" key="9">
    <source>
        <dbReference type="Proteomes" id="UP001497416"/>
    </source>
</evidence>
<protein>
    <submittedName>
        <fullName evidence="8">RNA polymerase sigma-70 factor, ECF subfamily</fullName>
    </submittedName>
</protein>
<dbReference type="Pfam" id="PF04542">
    <property type="entry name" value="Sigma70_r2"/>
    <property type="match status" value="1"/>
</dbReference>
<comment type="similarity">
    <text evidence="1">Belongs to the sigma-70 factor family. ECF subfamily.</text>
</comment>
<evidence type="ECO:0000256" key="5">
    <source>
        <dbReference type="ARBA" id="ARBA00023163"/>
    </source>
</evidence>
<evidence type="ECO:0000256" key="2">
    <source>
        <dbReference type="ARBA" id="ARBA00023015"/>
    </source>
</evidence>
<dbReference type="InterPro" id="IPR039425">
    <property type="entry name" value="RNA_pol_sigma-70-like"/>
</dbReference>
<dbReference type="SUPFAM" id="SSF88659">
    <property type="entry name" value="Sigma3 and sigma4 domains of RNA polymerase sigma factors"/>
    <property type="match status" value="1"/>
</dbReference>
<dbReference type="InterPro" id="IPR007627">
    <property type="entry name" value="RNA_pol_sigma70_r2"/>
</dbReference>
<keyword evidence="2" id="KW-0805">Transcription regulation</keyword>
<proteinExistence type="inferred from homology"/>
<feature type="domain" description="RNA polymerase sigma-70 region 2" evidence="6">
    <location>
        <begin position="27"/>
        <end position="94"/>
    </location>
</feature>
<dbReference type="EMBL" id="CAXIXY010000006">
    <property type="protein sequence ID" value="CAL2092235.1"/>
    <property type="molecule type" value="Genomic_DNA"/>
</dbReference>
<evidence type="ECO:0000259" key="6">
    <source>
        <dbReference type="Pfam" id="PF04542"/>
    </source>
</evidence>
<dbReference type="Gene3D" id="1.10.10.10">
    <property type="entry name" value="Winged helix-like DNA-binding domain superfamily/Winged helix DNA-binding domain"/>
    <property type="match status" value="1"/>
</dbReference>
<dbReference type="InterPro" id="IPR013324">
    <property type="entry name" value="RNA_pol_sigma_r3/r4-like"/>
</dbReference>
<keyword evidence="9" id="KW-1185">Reference proteome</keyword>
<evidence type="ECO:0000259" key="7">
    <source>
        <dbReference type="Pfam" id="PF04545"/>
    </source>
</evidence>
<dbReference type="Pfam" id="PF04545">
    <property type="entry name" value="Sigma70_r4"/>
    <property type="match status" value="1"/>
</dbReference>
<accession>A0ABP1ETJ4</accession>